<comment type="caution">
    <text evidence="1">The sequence shown here is derived from an EMBL/GenBank/DDBJ whole genome shotgun (WGS) entry which is preliminary data.</text>
</comment>
<protein>
    <submittedName>
        <fullName evidence="1">Uncharacterized protein</fullName>
    </submittedName>
</protein>
<dbReference type="Proteomes" id="UP000187283">
    <property type="component" value="Unassembled WGS sequence"/>
</dbReference>
<dbReference type="EMBL" id="LSSN01001649">
    <property type="protein sequence ID" value="OMJ18820.1"/>
    <property type="molecule type" value="Genomic_DNA"/>
</dbReference>
<gene>
    <name evidence="1" type="ORF">AYI70_g5123</name>
</gene>
<keyword evidence="2" id="KW-1185">Reference proteome</keyword>
<dbReference type="AlphaFoldDB" id="A0A1R1XW10"/>
<evidence type="ECO:0000313" key="1">
    <source>
        <dbReference type="EMBL" id="OMJ18820.1"/>
    </source>
</evidence>
<proteinExistence type="predicted"/>
<sequence>MSKIKIRFAWDEVDGDLVKLRHIVVVITQNSPEYKES</sequence>
<name>A0A1R1XW10_9FUNG</name>
<feature type="non-terminal residue" evidence="1">
    <location>
        <position position="37"/>
    </location>
</feature>
<accession>A0A1R1XW10</accession>
<evidence type="ECO:0000313" key="2">
    <source>
        <dbReference type="Proteomes" id="UP000187283"/>
    </source>
</evidence>
<reference evidence="1 2" key="1">
    <citation type="submission" date="2017-01" db="EMBL/GenBank/DDBJ databases">
        <authorList>
            <person name="Mah S.A."/>
            <person name="Swanson W.J."/>
            <person name="Moy G.W."/>
            <person name="Vacquier V.D."/>
        </authorList>
    </citation>
    <scope>NUCLEOTIDE SEQUENCE [LARGE SCALE GENOMIC DNA]</scope>
    <source>
        <strain evidence="1 2">GSMNP</strain>
    </source>
</reference>
<organism evidence="1 2">
    <name type="scientific">Smittium culicis</name>
    <dbReference type="NCBI Taxonomy" id="133412"/>
    <lineage>
        <taxon>Eukaryota</taxon>
        <taxon>Fungi</taxon>
        <taxon>Fungi incertae sedis</taxon>
        <taxon>Zoopagomycota</taxon>
        <taxon>Kickxellomycotina</taxon>
        <taxon>Harpellomycetes</taxon>
        <taxon>Harpellales</taxon>
        <taxon>Legeriomycetaceae</taxon>
        <taxon>Smittium</taxon>
    </lineage>
</organism>